<evidence type="ECO:0000313" key="1">
    <source>
        <dbReference type="EMBL" id="GAI44516.1"/>
    </source>
</evidence>
<gene>
    <name evidence="1" type="ORF">S06H3_39442</name>
</gene>
<protein>
    <submittedName>
        <fullName evidence="1">Uncharacterized protein</fullName>
    </submittedName>
</protein>
<reference evidence="1" key="1">
    <citation type="journal article" date="2014" name="Front. Microbiol.">
        <title>High frequency of phylogenetically diverse reductive dehalogenase-homologous genes in deep subseafloor sedimentary metagenomes.</title>
        <authorList>
            <person name="Kawai M."/>
            <person name="Futagami T."/>
            <person name="Toyoda A."/>
            <person name="Takaki Y."/>
            <person name="Nishi S."/>
            <person name="Hori S."/>
            <person name="Arai W."/>
            <person name="Tsubouchi T."/>
            <person name="Morono Y."/>
            <person name="Uchiyama I."/>
            <person name="Ito T."/>
            <person name="Fujiyama A."/>
            <person name="Inagaki F."/>
            <person name="Takami H."/>
        </authorList>
    </citation>
    <scope>NUCLEOTIDE SEQUENCE</scope>
    <source>
        <strain evidence="1">Expedition CK06-06</strain>
    </source>
</reference>
<dbReference type="EMBL" id="BARV01024130">
    <property type="protein sequence ID" value="GAI44516.1"/>
    <property type="molecule type" value="Genomic_DNA"/>
</dbReference>
<accession>X1PPU1</accession>
<dbReference type="AlphaFoldDB" id="X1PPU1"/>
<sequence length="75" mass="8358">MTPARVNRRDIRMASAKEKEETYKLIDGLAGLGIPVSIQEHHSGFPAVTVDCGEIHILTDILSLEEWWAKKKKAG</sequence>
<comment type="caution">
    <text evidence="1">The sequence shown here is derived from an EMBL/GenBank/DDBJ whole genome shotgun (WGS) entry which is preliminary data.</text>
</comment>
<organism evidence="1">
    <name type="scientific">marine sediment metagenome</name>
    <dbReference type="NCBI Taxonomy" id="412755"/>
    <lineage>
        <taxon>unclassified sequences</taxon>
        <taxon>metagenomes</taxon>
        <taxon>ecological metagenomes</taxon>
    </lineage>
</organism>
<name>X1PPU1_9ZZZZ</name>
<proteinExistence type="predicted"/>